<dbReference type="STRING" id="245187.SAMN04488003_11072"/>
<dbReference type="AlphaFoldDB" id="A0A1H8ECH8"/>
<dbReference type="RefSeq" id="WP_089902279.1">
    <property type="nucleotide sequence ID" value="NZ_FOCI01000010.1"/>
</dbReference>
<dbReference type="SMART" id="SM00448">
    <property type="entry name" value="REC"/>
    <property type="match status" value="1"/>
</dbReference>
<dbReference type="Pfam" id="PF00072">
    <property type="entry name" value="Response_reg"/>
    <property type="match status" value="1"/>
</dbReference>
<evidence type="ECO:0000313" key="4">
    <source>
        <dbReference type="EMBL" id="SEN17185.1"/>
    </source>
</evidence>
<dbReference type="PROSITE" id="PS50110">
    <property type="entry name" value="RESPONSE_REGULATORY"/>
    <property type="match status" value="1"/>
</dbReference>
<evidence type="ECO:0000313" key="5">
    <source>
        <dbReference type="Proteomes" id="UP000199585"/>
    </source>
</evidence>
<dbReference type="PANTHER" id="PTHR44591">
    <property type="entry name" value="STRESS RESPONSE REGULATOR PROTEIN 1"/>
    <property type="match status" value="1"/>
</dbReference>
<name>A0A1H8ECH8_9RHOB</name>
<evidence type="ECO:0000256" key="1">
    <source>
        <dbReference type="ARBA" id="ARBA00022553"/>
    </source>
</evidence>
<feature type="domain" description="Response regulatory" evidence="3">
    <location>
        <begin position="2"/>
        <end position="120"/>
    </location>
</feature>
<dbReference type="GO" id="GO:0000160">
    <property type="term" value="P:phosphorelay signal transduction system"/>
    <property type="evidence" value="ECO:0007669"/>
    <property type="project" value="InterPro"/>
</dbReference>
<proteinExistence type="predicted"/>
<protein>
    <submittedName>
        <fullName evidence="4">Response regulator receiver domain-containing protein</fullName>
    </submittedName>
</protein>
<evidence type="ECO:0000256" key="2">
    <source>
        <dbReference type="PROSITE-ProRule" id="PRU00169"/>
    </source>
</evidence>
<dbReference type="InterPro" id="IPR011006">
    <property type="entry name" value="CheY-like_superfamily"/>
</dbReference>
<gene>
    <name evidence="4" type="ORF">SAMN04488003_11072</name>
</gene>
<evidence type="ECO:0000259" key="3">
    <source>
        <dbReference type="PROSITE" id="PS50110"/>
    </source>
</evidence>
<dbReference type="Proteomes" id="UP000199585">
    <property type="component" value="Unassembled WGS sequence"/>
</dbReference>
<keyword evidence="1 2" id="KW-0597">Phosphoprotein</keyword>
<reference evidence="4 5" key="1">
    <citation type="submission" date="2016-10" db="EMBL/GenBank/DDBJ databases">
        <authorList>
            <person name="de Groot N.N."/>
        </authorList>
    </citation>
    <scope>NUCLEOTIDE SEQUENCE [LARGE SCALE GENOMIC DNA]</scope>
    <source>
        <strain evidence="4 5">DSM 16213</strain>
    </source>
</reference>
<dbReference type="EMBL" id="FOCI01000010">
    <property type="protein sequence ID" value="SEN17185.1"/>
    <property type="molecule type" value="Genomic_DNA"/>
</dbReference>
<dbReference type="InterPro" id="IPR001789">
    <property type="entry name" value="Sig_transdc_resp-reg_receiver"/>
</dbReference>
<sequence length="324" mass="35459">MFILAVDDDPFILELLSEIIDHIGGHTLVTAASGSKALDILHDDDSFDCIMLDIQMPDMDGIEVCRALRQIPGYEVAPVLMLTAMSEKSYIDSAFLAGATDYLNKPFEITELRVRLGVLEELVAARTRQGATLVATPSGARTVTSDHPMSIYRPFEIHDIAGIVDAVALENYVAKLSRARLFGSSVFAVSVRRVEQLFHQMSPFDFQCMIVDVAEALADTMAAHAFIGAYAGNGTFVCVVEGARLPDFERFTDQLNLAIHRLEMHSSKGARLHVRVSTGNAMRIMWRSGATALDALSQAVTAAEAEAQRAERDLDDFWYLGASA</sequence>
<accession>A0A1H8ECH8</accession>
<dbReference type="SUPFAM" id="SSF52172">
    <property type="entry name" value="CheY-like"/>
    <property type="match status" value="1"/>
</dbReference>
<dbReference type="OrthoDB" id="7326651at2"/>
<dbReference type="PANTHER" id="PTHR44591:SF3">
    <property type="entry name" value="RESPONSE REGULATORY DOMAIN-CONTAINING PROTEIN"/>
    <property type="match status" value="1"/>
</dbReference>
<dbReference type="InterPro" id="IPR050595">
    <property type="entry name" value="Bact_response_regulator"/>
</dbReference>
<keyword evidence="5" id="KW-1185">Reference proteome</keyword>
<dbReference type="Gene3D" id="3.40.50.2300">
    <property type="match status" value="1"/>
</dbReference>
<feature type="modified residue" description="4-aspartylphosphate" evidence="2">
    <location>
        <position position="53"/>
    </location>
</feature>
<organism evidence="4 5">
    <name type="scientific">Loktanella fryxellensis</name>
    <dbReference type="NCBI Taxonomy" id="245187"/>
    <lineage>
        <taxon>Bacteria</taxon>
        <taxon>Pseudomonadati</taxon>
        <taxon>Pseudomonadota</taxon>
        <taxon>Alphaproteobacteria</taxon>
        <taxon>Rhodobacterales</taxon>
        <taxon>Roseobacteraceae</taxon>
        <taxon>Loktanella</taxon>
    </lineage>
</organism>